<dbReference type="SUPFAM" id="SSF56672">
    <property type="entry name" value="DNA/RNA polymerases"/>
    <property type="match status" value="1"/>
</dbReference>
<dbReference type="Gene3D" id="2.40.70.10">
    <property type="entry name" value="Acid Proteases"/>
    <property type="match status" value="1"/>
</dbReference>
<dbReference type="GO" id="GO:0008270">
    <property type="term" value="F:zinc ion binding"/>
    <property type="evidence" value="ECO:0007669"/>
    <property type="project" value="UniProtKB-KW"/>
</dbReference>
<dbReference type="Gene3D" id="3.10.10.10">
    <property type="entry name" value="HIV Type 1 Reverse Transcriptase, subunit A, domain 1"/>
    <property type="match status" value="1"/>
</dbReference>
<sequence length="517" mass="58786">METGGRGTEAVRSMTWKNFVTKFRSQFCPVAATKKMEEEFLQLKQGNMSVQEYTTPFMEKSRFAEVYVPIEECRVERYIWGLKGNIREFVMGKDPATFQEAINVAELIEREKDRQMSKQAGEKRKGKASRFKKRGGQSLRLKPCGKCHRVHRESCQTGPVTCFQCGKPGHLSRDCPGRRSCFQCGSPDHIIPDCPQLKRGGAQVIGGRVDEAKDDQKTAPAPVRGRAFRMTAEEAEEAPDVVTVTTDQIRLSVTGTFLVNSLRAKVLFDTGADYSYATPKLLRLCCVNLEPSEHPYEVDTANGRVWVREFARGCTIELEGCLVPVVLRPIHMEGLDVVLGMDWFIRNKAKIDCKQKMVQDQLPDGRTTVVYGVKRNRSTKLILGCVWFIAYVIDSGKDKLEVKDVEVVQDYPEVFPEDLDSLPPDREIDFWIYLVPGATPIAKAPYRLSPSDLKEMSVQLQELLDKGFIRPMLFVKKKDGTMRMCIDYRELNKFTVKNKYPLPRIDDLFDHLCLAII</sequence>
<evidence type="ECO:0000256" key="2">
    <source>
        <dbReference type="SAM" id="MobiDB-lite"/>
    </source>
</evidence>
<dbReference type="CDD" id="cd00303">
    <property type="entry name" value="retropepsin_like"/>
    <property type="match status" value="1"/>
</dbReference>
<evidence type="ECO:0000313" key="5">
    <source>
        <dbReference type="Proteomes" id="UP001172457"/>
    </source>
</evidence>
<dbReference type="PANTHER" id="PTHR15503">
    <property type="entry name" value="LDOC1 RELATED"/>
    <property type="match status" value="1"/>
</dbReference>
<reference evidence="4" key="1">
    <citation type="submission" date="2023-03" db="EMBL/GenBank/DDBJ databases">
        <title>Chromosome-scale reference genome and RAD-based genetic map of yellow starthistle (Centaurea solstitialis) reveal putative structural variation and QTLs associated with invader traits.</title>
        <authorList>
            <person name="Reatini B."/>
            <person name="Cang F.A."/>
            <person name="Jiang Q."/>
            <person name="Mckibben M.T.W."/>
            <person name="Barker M.S."/>
            <person name="Rieseberg L.H."/>
            <person name="Dlugosch K.M."/>
        </authorList>
    </citation>
    <scope>NUCLEOTIDE SEQUENCE</scope>
    <source>
        <strain evidence="4">CAN-66</strain>
        <tissue evidence="4">Leaf</tissue>
    </source>
</reference>
<dbReference type="InterPro" id="IPR043502">
    <property type="entry name" value="DNA/RNA_pol_sf"/>
</dbReference>
<evidence type="ECO:0000256" key="1">
    <source>
        <dbReference type="PROSITE-ProRule" id="PRU00047"/>
    </source>
</evidence>
<evidence type="ECO:0000313" key="4">
    <source>
        <dbReference type="EMBL" id="KAJ9557658.1"/>
    </source>
</evidence>
<organism evidence="4 5">
    <name type="scientific">Centaurea solstitialis</name>
    <name type="common">yellow star-thistle</name>
    <dbReference type="NCBI Taxonomy" id="347529"/>
    <lineage>
        <taxon>Eukaryota</taxon>
        <taxon>Viridiplantae</taxon>
        <taxon>Streptophyta</taxon>
        <taxon>Embryophyta</taxon>
        <taxon>Tracheophyta</taxon>
        <taxon>Spermatophyta</taxon>
        <taxon>Magnoliopsida</taxon>
        <taxon>eudicotyledons</taxon>
        <taxon>Gunneridae</taxon>
        <taxon>Pentapetalae</taxon>
        <taxon>asterids</taxon>
        <taxon>campanulids</taxon>
        <taxon>Asterales</taxon>
        <taxon>Asteraceae</taxon>
        <taxon>Carduoideae</taxon>
        <taxon>Cardueae</taxon>
        <taxon>Centaureinae</taxon>
        <taxon>Centaurea</taxon>
    </lineage>
</organism>
<dbReference type="Pfam" id="PF00098">
    <property type="entry name" value="zf-CCHC"/>
    <property type="match status" value="2"/>
</dbReference>
<feature type="compositionally biased region" description="Basic and acidic residues" evidence="2">
    <location>
        <begin position="112"/>
        <end position="123"/>
    </location>
</feature>
<keyword evidence="5" id="KW-1185">Reference proteome</keyword>
<proteinExistence type="predicted"/>
<dbReference type="AlphaFoldDB" id="A0AA38TIM2"/>
<dbReference type="GO" id="GO:0004190">
    <property type="term" value="F:aspartic-type endopeptidase activity"/>
    <property type="evidence" value="ECO:0007669"/>
    <property type="project" value="InterPro"/>
</dbReference>
<dbReference type="GO" id="GO:0006508">
    <property type="term" value="P:proteolysis"/>
    <property type="evidence" value="ECO:0007669"/>
    <property type="project" value="InterPro"/>
</dbReference>
<dbReference type="InterPro" id="IPR036875">
    <property type="entry name" value="Znf_CCHC_sf"/>
</dbReference>
<dbReference type="Pfam" id="PF03732">
    <property type="entry name" value="Retrotrans_gag"/>
    <property type="match status" value="1"/>
</dbReference>
<protein>
    <recommendedName>
        <fullName evidence="3">CCHC-type domain-containing protein</fullName>
    </recommendedName>
</protein>
<keyword evidence="1" id="KW-0863">Zinc-finger</keyword>
<accession>A0AA38TIM2</accession>
<dbReference type="SUPFAM" id="SSF50630">
    <property type="entry name" value="Acid proteases"/>
    <property type="match status" value="1"/>
</dbReference>
<dbReference type="SUPFAM" id="SSF57756">
    <property type="entry name" value="Retrovirus zinc finger-like domains"/>
    <property type="match status" value="1"/>
</dbReference>
<feature type="compositionally biased region" description="Basic residues" evidence="2">
    <location>
        <begin position="124"/>
        <end position="134"/>
    </location>
</feature>
<feature type="region of interest" description="Disordered" evidence="2">
    <location>
        <begin position="112"/>
        <end position="134"/>
    </location>
</feature>
<dbReference type="InterPro" id="IPR001969">
    <property type="entry name" value="Aspartic_peptidase_AS"/>
</dbReference>
<dbReference type="InterPro" id="IPR001878">
    <property type="entry name" value="Znf_CCHC"/>
</dbReference>
<comment type="caution">
    <text evidence="4">The sequence shown here is derived from an EMBL/GenBank/DDBJ whole genome shotgun (WGS) entry which is preliminary data.</text>
</comment>
<dbReference type="Pfam" id="PF08284">
    <property type="entry name" value="RVP_2"/>
    <property type="match status" value="1"/>
</dbReference>
<dbReference type="SMART" id="SM00343">
    <property type="entry name" value="ZnF_C2HC"/>
    <property type="match status" value="2"/>
</dbReference>
<dbReference type="PROSITE" id="PS00141">
    <property type="entry name" value="ASP_PROTEASE"/>
    <property type="match status" value="1"/>
</dbReference>
<dbReference type="InterPro" id="IPR021109">
    <property type="entry name" value="Peptidase_aspartic_dom_sf"/>
</dbReference>
<keyword evidence="1" id="KW-0479">Metal-binding</keyword>
<feature type="domain" description="CCHC-type" evidence="3">
    <location>
        <begin position="162"/>
        <end position="176"/>
    </location>
</feature>
<dbReference type="PANTHER" id="PTHR15503:SF42">
    <property type="entry name" value="ZINC FINGER, CCHC-TYPE, RETROTRANSPOSON GAG DOMAIN, ASPARTIC PEPTIDASE DOMAIN PROTEIN-RELATED"/>
    <property type="match status" value="1"/>
</dbReference>
<dbReference type="EMBL" id="JARYMX010000003">
    <property type="protein sequence ID" value="KAJ9557658.1"/>
    <property type="molecule type" value="Genomic_DNA"/>
</dbReference>
<dbReference type="InterPro" id="IPR032567">
    <property type="entry name" value="RTL1-rel"/>
</dbReference>
<gene>
    <name evidence="4" type="ORF">OSB04_012272</name>
</gene>
<keyword evidence="1" id="KW-0862">Zinc</keyword>
<dbReference type="Gene3D" id="4.10.60.10">
    <property type="entry name" value="Zinc finger, CCHC-type"/>
    <property type="match status" value="2"/>
</dbReference>
<dbReference type="GO" id="GO:0003676">
    <property type="term" value="F:nucleic acid binding"/>
    <property type="evidence" value="ECO:0007669"/>
    <property type="project" value="InterPro"/>
</dbReference>
<name>A0AA38TIM2_9ASTR</name>
<evidence type="ECO:0000259" key="3">
    <source>
        <dbReference type="PROSITE" id="PS50158"/>
    </source>
</evidence>
<dbReference type="PROSITE" id="PS50158">
    <property type="entry name" value="ZF_CCHC"/>
    <property type="match status" value="2"/>
</dbReference>
<feature type="domain" description="CCHC-type" evidence="3">
    <location>
        <begin position="181"/>
        <end position="196"/>
    </location>
</feature>
<dbReference type="Proteomes" id="UP001172457">
    <property type="component" value="Chromosome 3"/>
</dbReference>
<dbReference type="InterPro" id="IPR005162">
    <property type="entry name" value="Retrotrans_gag_dom"/>
</dbReference>